<evidence type="ECO:0000313" key="4">
    <source>
        <dbReference type="Proteomes" id="UP000076798"/>
    </source>
</evidence>
<evidence type="ECO:0000259" key="2">
    <source>
        <dbReference type="PROSITE" id="PS50011"/>
    </source>
</evidence>
<dbReference type="PANTHER" id="PTHR44329">
    <property type="entry name" value="SERINE/THREONINE-PROTEIN KINASE TNNI3K-RELATED"/>
    <property type="match status" value="1"/>
</dbReference>
<dbReference type="PROSITE" id="PS00108">
    <property type="entry name" value="PROTEIN_KINASE_ST"/>
    <property type="match status" value="1"/>
</dbReference>
<dbReference type="Gene3D" id="1.10.510.10">
    <property type="entry name" value="Transferase(Phosphotransferase) domain 1"/>
    <property type="match status" value="2"/>
</dbReference>
<dbReference type="InterPro" id="IPR051681">
    <property type="entry name" value="Ser/Thr_Kinases-Pseudokinases"/>
</dbReference>
<dbReference type="AlphaFoldDB" id="A0A166DK51"/>
<dbReference type="Pfam" id="PF00069">
    <property type="entry name" value="Pkinase"/>
    <property type="match status" value="2"/>
</dbReference>
<dbReference type="OrthoDB" id="4062651at2759"/>
<dbReference type="InterPro" id="IPR011009">
    <property type="entry name" value="Kinase-like_dom_sf"/>
</dbReference>
<dbReference type="GO" id="GO:0005524">
    <property type="term" value="F:ATP binding"/>
    <property type="evidence" value="ECO:0007669"/>
    <property type="project" value="InterPro"/>
</dbReference>
<name>A0A166DK51_9AGAM</name>
<protein>
    <submittedName>
        <fullName evidence="3">Kinase-like protein</fullName>
    </submittedName>
</protein>
<proteinExistence type="predicted"/>
<keyword evidence="4" id="KW-1185">Reference proteome</keyword>
<accession>A0A166DK51</accession>
<keyword evidence="3" id="KW-0808">Transferase</keyword>
<feature type="compositionally biased region" description="Acidic residues" evidence="1">
    <location>
        <begin position="1"/>
        <end position="14"/>
    </location>
</feature>
<dbReference type="PROSITE" id="PS50011">
    <property type="entry name" value="PROTEIN_KINASE_DOM"/>
    <property type="match status" value="2"/>
</dbReference>
<gene>
    <name evidence="3" type="ORF">SISSUDRAFT_1128693</name>
</gene>
<evidence type="ECO:0000313" key="3">
    <source>
        <dbReference type="EMBL" id="KZT38615.1"/>
    </source>
</evidence>
<feature type="compositionally biased region" description="Basic and acidic residues" evidence="1">
    <location>
        <begin position="23"/>
        <end position="41"/>
    </location>
</feature>
<dbReference type="InterPro" id="IPR000719">
    <property type="entry name" value="Prot_kinase_dom"/>
</dbReference>
<feature type="domain" description="Protein kinase" evidence="2">
    <location>
        <begin position="360"/>
        <end position="683"/>
    </location>
</feature>
<dbReference type="SMART" id="SM00220">
    <property type="entry name" value="S_TKc"/>
    <property type="match status" value="2"/>
</dbReference>
<keyword evidence="3" id="KW-0418">Kinase</keyword>
<dbReference type="InterPro" id="IPR008271">
    <property type="entry name" value="Ser/Thr_kinase_AS"/>
</dbReference>
<organism evidence="3 4">
    <name type="scientific">Sistotremastrum suecicum HHB10207 ss-3</name>
    <dbReference type="NCBI Taxonomy" id="1314776"/>
    <lineage>
        <taxon>Eukaryota</taxon>
        <taxon>Fungi</taxon>
        <taxon>Dikarya</taxon>
        <taxon>Basidiomycota</taxon>
        <taxon>Agaricomycotina</taxon>
        <taxon>Agaricomycetes</taxon>
        <taxon>Sistotremastrales</taxon>
        <taxon>Sistotremastraceae</taxon>
        <taxon>Sistotremastrum</taxon>
    </lineage>
</organism>
<dbReference type="Proteomes" id="UP000076798">
    <property type="component" value="Unassembled WGS sequence"/>
</dbReference>
<dbReference type="EMBL" id="KV428060">
    <property type="protein sequence ID" value="KZT38615.1"/>
    <property type="molecule type" value="Genomic_DNA"/>
</dbReference>
<sequence length="747" mass="83439">MSIDPLEADLESDDLSFGYYEEGGSRHHQDPESEQDKDHVSSLDVTGRIIFAEKRRHAIRTGGQADIYLGILSGFRVAVKVMRHVGVSERKKRSLIKKTRKEMAIWSSLHHINILPFIGICFFDLGPSEDPRFSLVSPWMPHGTIVDYMQKHPKMDRVHLLSEVCDGLVYLHEQEVIHGDLKGSNILVSDRGHPVLADFGISKLEELDAIFSNDSITSSTTDLKGTARYMAPEFFESVLPKPSKATDIWAFGCLILEVISGMLPYATCKKDPQVIHSIILNKPPHEAVQRGAIKRPTNVPIQFQKCDGLWNLCEQCWSIQPLERPPASWAGVILKAFSTNNSNAVTHGPPFEDLTGMIPYSSLQHITSTNRADVHVTTFDGMRVAVKTLKTVIINEKGNNGRLVTRLKRLLKEGLACSSLSHPNLLSLRGFCFFDDIESSPIFTSQLSNSTSSLPPTLGILPWLPRSTPFFSLISPWMPKGTLIKYIQDNPSVDRIRLLAESANGLAFLHAQRMAHGNLKPSNILITMEGTPVLADFGLANLSEIDTVFRDSFNLLNVGGTRWMAPELLTVDKEKIPVSMEADVWAFANVILEVIANTIPYASAIGDSEIMSAILFGRMPWDTLSSNTPLFQDDDIGIPGQFTRYPNLWKACTLCWDPEPSQRPTVLNIQECLAQERMKEPELVEKAIPRHVSDPGTRGRFEDLSELIREALEKKDRRREEMSWSKAVDEPPPAPTVGNEERTMTGC</sequence>
<feature type="compositionally biased region" description="Basic and acidic residues" evidence="1">
    <location>
        <begin position="715"/>
        <end position="729"/>
    </location>
</feature>
<dbReference type="SUPFAM" id="SSF56112">
    <property type="entry name" value="Protein kinase-like (PK-like)"/>
    <property type="match status" value="2"/>
</dbReference>
<reference evidence="3 4" key="1">
    <citation type="journal article" date="2016" name="Mol. Biol. Evol.">
        <title>Comparative Genomics of Early-Diverging Mushroom-Forming Fungi Provides Insights into the Origins of Lignocellulose Decay Capabilities.</title>
        <authorList>
            <person name="Nagy L.G."/>
            <person name="Riley R."/>
            <person name="Tritt A."/>
            <person name="Adam C."/>
            <person name="Daum C."/>
            <person name="Floudas D."/>
            <person name="Sun H."/>
            <person name="Yadav J.S."/>
            <person name="Pangilinan J."/>
            <person name="Larsson K.H."/>
            <person name="Matsuura K."/>
            <person name="Barry K."/>
            <person name="Labutti K."/>
            <person name="Kuo R."/>
            <person name="Ohm R.A."/>
            <person name="Bhattacharya S.S."/>
            <person name="Shirouzu T."/>
            <person name="Yoshinaga Y."/>
            <person name="Martin F.M."/>
            <person name="Grigoriev I.V."/>
            <person name="Hibbett D.S."/>
        </authorList>
    </citation>
    <scope>NUCLEOTIDE SEQUENCE [LARGE SCALE GENOMIC DNA]</scope>
    <source>
        <strain evidence="3 4">HHB10207 ss-3</strain>
    </source>
</reference>
<dbReference type="STRING" id="1314776.A0A166DK51"/>
<dbReference type="GO" id="GO:0004674">
    <property type="term" value="F:protein serine/threonine kinase activity"/>
    <property type="evidence" value="ECO:0007669"/>
    <property type="project" value="TreeGrafter"/>
</dbReference>
<evidence type="ECO:0000256" key="1">
    <source>
        <dbReference type="SAM" id="MobiDB-lite"/>
    </source>
</evidence>
<feature type="domain" description="Protein kinase" evidence="2">
    <location>
        <begin position="53"/>
        <end position="337"/>
    </location>
</feature>
<feature type="region of interest" description="Disordered" evidence="1">
    <location>
        <begin position="1"/>
        <end position="41"/>
    </location>
</feature>
<feature type="region of interest" description="Disordered" evidence="1">
    <location>
        <begin position="715"/>
        <end position="747"/>
    </location>
</feature>